<dbReference type="InterPro" id="IPR036678">
    <property type="entry name" value="MutS_con_dom_sf"/>
</dbReference>
<dbReference type="PANTHER" id="PTHR11361:SF148">
    <property type="entry name" value="DNA MISMATCH REPAIR PROTEIN MSH6"/>
    <property type="match status" value="1"/>
</dbReference>
<dbReference type="GO" id="GO:0032301">
    <property type="term" value="C:MutSalpha complex"/>
    <property type="evidence" value="ECO:0007669"/>
    <property type="project" value="TreeGrafter"/>
</dbReference>
<comment type="similarity">
    <text evidence="1 6 7">Belongs to the DNA mismatch repair MutS family.</text>
</comment>
<dbReference type="FunFam" id="3.40.50.300:FF:002677">
    <property type="entry name" value="DNA mismatch repair protein"/>
    <property type="match status" value="1"/>
</dbReference>
<dbReference type="SUPFAM" id="SSF53150">
    <property type="entry name" value="DNA repair protein MutS, domain II"/>
    <property type="match status" value="1"/>
</dbReference>
<dbReference type="PIRSF" id="PIRSF037677">
    <property type="entry name" value="DNA_mis_repair_Msh6"/>
    <property type="match status" value="1"/>
</dbReference>
<dbReference type="CDD" id="cd03286">
    <property type="entry name" value="ABC_MSH6_euk"/>
    <property type="match status" value="1"/>
</dbReference>
<dbReference type="Pfam" id="PF01624">
    <property type="entry name" value="MutS_I"/>
    <property type="match status" value="1"/>
</dbReference>
<feature type="compositionally biased region" description="Basic and acidic residues" evidence="8">
    <location>
        <begin position="66"/>
        <end position="76"/>
    </location>
</feature>
<dbReference type="GO" id="GO:0030983">
    <property type="term" value="F:mismatched DNA binding"/>
    <property type="evidence" value="ECO:0007669"/>
    <property type="project" value="UniProtKB-UniRule"/>
</dbReference>
<dbReference type="SMART" id="SM00534">
    <property type="entry name" value="MUTSac"/>
    <property type="match status" value="1"/>
</dbReference>
<comment type="function">
    <text evidence="6 7">Component of the post-replicative DNA mismatch repair system (MMR).</text>
</comment>
<dbReference type="SUPFAM" id="SSF48334">
    <property type="entry name" value="DNA repair protein MutS, domain III"/>
    <property type="match status" value="1"/>
</dbReference>
<dbReference type="Gene3D" id="3.30.420.110">
    <property type="entry name" value="MutS, connector domain"/>
    <property type="match status" value="1"/>
</dbReference>
<evidence type="ECO:0000256" key="3">
    <source>
        <dbReference type="ARBA" id="ARBA00022763"/>
    </source>
</evidence>
<dbReference type="InterPro" id="IPR007861">
    <property type="entry name" value="DNA_mismatch_repair_MutS_clamp"/>
</dbReference>
<dbReference type="EMBL" id="GAMC01001992">
    <property type="protein sequence ID" value="JAC04564.1"/>
    <property type="molecule type" value="mRNA"/>
</dbReference>
<feature type="region of interest" description="Disordered" evidence="8">
    <location>
        <begin position="226"/>
        <end position="246"/>
    </location>
</feature>
<keyword evidence="4 6" id="KW-0067">ATP-binding</keyword>
<dbReference type="InterPro" id="IPR036187">
    <property type="entry name" value="DNA_mismatch_repair_MutS_sf"/>
</dbReference>
<evidence type="ECO:0000256" key="5">
    <source>
        <dbReference type="ARBA" id="ARBA00023125"/>
    </source>
</evidence>
<dbReference type="PROSITE" id="PS00486">
    <property type="entry name" value="DNA_MISMATCH_REPAIR_2"/>
    <property type="match status" value="1"/>
</dbReference>
<accession>W8C538</accession>
<dbReference type="InterPro" id="IPR027417">
    <property type="entry name" value="P-loop_NTPase"/>
</dbReference>
<dbReference type="GO" id="GO:0140664">
    <property type="term" value="F:ATP-dependent DNA damage sensor activity"/>
    <property type="evidence" value="ECO:0007669"/>
    <property type="project" value="InterPro"/>
</dbReference>
<dbReference type="GO" id="GO:0006298">
    <property type="term" value="P:mismatch repair"/>
    <property type="evidence" value="ECO:0007669"/>
    <property type="project" value="InterPro"/>
</dbReference>
<dbReference type="Pfam" id="PF00488">
    <property type="entry name" value="MutS_V"/>
    <property type="match status" value="1"/>
</dbReference>
<dbReference type="InterPro" id="IPR017261">
    <property type="entry name" value="DNA_mismatch_repair_MutS/MSH"/>
</dbReference>
<dbReference type="FunFam" id="3.40.1170.10:FF:000002">
    <property type="entry name" value="DNA mismatch repair protein"/>
    <property type="match status" value="1"/>
</dbReference>
<gene>
    <name evidence="10" type="primary">MSH6</name>
</gene>
<dbReference type="AlphaFoldDB" id="W8C538"/>
<dbReference type="Gene3D" id="1.10.1420.10">
    <property type="match status" value="2"/>
</dbReference>
<dbReference type="Pfam" id="PF05188">
    <property type="entry name" value="MutS_II"/>
    <property type="match status" value="1"/>
</dbReference>
<sequence>MSKKLNKSGSAGTPGNNLFKYFSRSPATAEKKKIPNTPTEEETKKIGIKSEKKNHTNGDSINSDEPSARRKLENELKLNQSALIDAADDEEESITVKRLIKKRHRIILSDTDDEDVRPKKKQRKESEKDDFKPSDEDDDESSSQESSPEKEKSPQKKNSDEPQQKKSKKEKGSFKEKLASLQASATITDAKTTAKNDEKYEKLVCSTSTLDEPVVWPHQKLDFLQPDKIKDKQGRRPEHPDYDPTTLHVPEKYLNSLSPGVRQWWVLKSDNYDCVLFFKVGKFYELYHMDAEVGVQELGFVYMRGEFAHSGSPEVSFDKMSSILVDRGYKVARVEQTETTEMMSERCKKTKPTKFDKVVRREICQISNRGTQVFGTQCQITPHYQPNYMLAVVEKNETNGGSKYGISYVDTSIGDFYIGEFEDDKNGSRLLTLLSHHMPVLLLFERASLSERTQEIFRTMLSGIIKEPLATNGSKVCSAEKTLKHLAEKYYAKYSEDPNSGDDWPLALRTMQSESDHLGLTPRDGCKLALKALGQCIMYLQRCQLEEKVLPMARYHLYTPPDMLNELATDKKLQTIKQYSARRRHMVIDATTLANLRITGEEYSLQATLDSCCTKFGKRMLHHWICSPSCELDVIVGRQEAITELVEHTGELQELRALLAPMPDFERHLAQIHLFGNKRISQDHPDGRAILFEEKLYNKKKIQNFIGILKGFTALMEIPKTLSAFESPLIKRLTQLQPVGCFPNMSKQLDFFKNAFDHEAGAKTGVIAPEQGVDADYDEALENIKRVNYTFKEYLIEQEKFFGCRITPGGDKNRFQLEVPESSARKAGKAYQLEGQRKGNKPIRRFSTNETRALVKQLQHAETERDVILKDLSRRIFEKFSKHYELWKQCVDCVANLDVLASLAEYARGQQVICVPELHEQAAEQQPFIDIDEGYHPCASSDTFIPNGLILGTGETQAPLSILTGPNMGGKSTLMRQVGLLVVMAQIGAHVPAAHCRMTLVDRIFTRLGAQDDIMAGQSTFLVELNETSLILKHATANSLVLLDELGRGTATYDGTAIAASVVNYLADLKCRTLFSTHYHNLIEYFHKDTRIALGHMACMVENEDTDDPTQETVTFLYKYTAGACPKSYGFNAAKLAGMPQPIIKRAFELSKRVEAIALKRKVLSKVVAGAGVGSKCNDLKEIKNLLLQLKACRV</sequence>
<dbReference type="InterPro" id="IPR007695">
    <property type="entry name" value="DNA_mismatch_repair_MutS-lik_N"/>
</dbReference>
<keyword evidence="2 6" id="KW-0547">Nucleotide-binding</keyword>
<organism evidence="10">
    <name type="scientific">Ceratitis capitata</name>
    <name type="common">Mediterranean fruit fly</name>
    <name type="synonym">Tephritis capitata</name>
    <dbReference type="NCBI Taxonomy" id="7213"/>
    <lineage>
        <taxon>Eukaryota</taxon>
        <taxon>Metazoa</taxon>
        <taxon>Ecdysozoa</taxon>
        <taxon>Arthropoda</taxon>
        <taxon>Hexapoda</taxon>
        <taxon>Insecta</taxon>
        <taxon>Pterygota</taxon>
        <taxon>Neoptera</taxon>
        <taxon>Endopterygota</taxon>
        <taxon>Diptera</taxon>
        <taxon>Brachycera</taxon>
        <taxon>Muscomorpha</taxon>
        <taxon>Tephritoidea</taxon>
        <taxon>Tephritidae</taxon>
        <taxon>Ceratitis</taxon>
        <taxon>Ceratitis</taxon>
    </lineage>
</organism>
<dbReference type="SMART" id="SM00533">
    <property type="entry name" value="MUTSd"/>
    <property type="match status" value="1"/>
</dbReference>
<dbReference type="OrthoDB" id="121051at2759"/>
<feature type="domain" description="DNA mismatch repair proteins mutS family" evidence="9">
    <location>
        <begin position="1039"/>
        <end position="1055"/>
    </location>
</feature>
<protein>
    <recommendedName>
        <fullName evidence="6">DNA mismatch repair protein</fullName>
    </recommendedName>
</protein>
<dbReference type="Gene3D" id="3.40.50.300">
    <property type="entry name" value="P-loop containing nucleotide triphosphate hydrolases"/>
    <property type="match status" value="1"/>
</dbReference>
<evidence type="ECO:0000256" key="1">
    <source>
        <dbReference type="ARBA" id="ARBA00006271"/>
    </source>
</evidence>
<dbReference type="Gene3D" id="3.40.1170.10">
    <property type="entry name" value="DNA repair protein MutS, domain I"/>
    <property type="match status" value="1"/>
</dbReference>
<feature type="region of interest" description="Disordered" evidence="8">
    <location>
        <begin position="1"/>
        <end position="177"/>
    </location>
</feature>
<dbReference type="InterPro" id="IPR045076">
    <property type="entry name" value="MutS"/>
</dbReference>
<dbReference type="InterPro" id="IPR007860">
    <property type="entry name" value="DNA_mmatch_repair_MutS_con_dom"/>
</dbReference>
<keyword evidence="5 6" id="KW-0238">DNA-binding</keyword>
<evidence type="ECO:0000256" key="7">
    <source>
        <dbReference type="RuleBase" id="RU003756"/>
    </source>
</evidence>
<dbReference type="InterPro" id="IPR000432">
    <property type="entry name" value="DNA_mismatch_repair_MutS_C"/>
</dbReference>
<dbReference type="Pfam" id="PF05192">
    <property type="entry name" value="MutS_III"/>
    <property type="match status" value="1"/>
</dbReference>
<evidence type="ECO:0000256" key="8">
    <source>
        <dbReference type="SAM" id="MobiDB-lite"/>
    </source>
</evidence>
<dbReference type="InterPro" id="IPR007696">
    <property type="entry name" value="DNA_mismatch_repair_MutS_core"/>
</dbReference>
<dbReference type="InterPro" id="IPR016151">
    <property type="entry name" value="DNA_mismatch_repair_MutS_N"/>
</dbReference>
<dbReference type="PANTHER" id="PTHR11361">
    <property type="entry name" value="DNA MISMATCH REPAIR PROTEIN MUTS FAMILY MEMBER"/>
    <property type="match status" value="1"/>
</dbReference>
<evidence type="ECO:0000256" key="4">
    <source>
        <dbReference type="ARBA" id="ARBA00022840"/>
    </source>
</evidence>
<evidence type="ECO:0000313" key="10">
    <source>
        <dbReference type="EMBL" id="JAC04564.1"/>
    </source>
</evidence>
<keyword evidence="3 6" id="KW-0227">DNA damage</keyword>
<feature type="compositionally biased region" description="Basic and acidic residues" evidence="8">
    <location>
        <begin position="41"/>
        <end position="56"/>
    </location>
</feature>
<feature type="compositionally biased region" description="Polar residues" evidence="8">
    <location>
        <begin position="7"/>
        <end position="16"/>
    </location>
</feature>
<proteinExistence type="evidence at transcript level"/>
<reference evidence="10" key="2">
    <citation type="journal article" date="2014" name="BMC Genomics">
        <title>A genomic perspective to assessing quality of mass-reared SIT flies used in Mediterranean fruit fly (Ceratitis capitata) eradication in California.</title>
        <authorList>
            <person name="Calla B."/>
            <person name="Hall B."/>
            <person name="Hou S."/>
            <person name="Geib S.M."/>
        </authorList>
    </citation>
    <scope>NUCLEOTIDE SEQUENCE</scope>
</reference>
<feature type="compositionally biased region" description="Basic and acidic residues" evidence="8">
    <location>
        <begin position="226"/>
        <end position="242"/>
    </location>
</feature>
<dbReference type="SUPFAM" id="SSF52540">
    <property type="entry name" value="P-loop containing nucleoside triphosphate hydrolases"/>
    <property type="match status" value="1"/>
</dbReference>
<dbReference type="GO" id="GO:0005524">
    <property type="term" value="F:ATP binding"/>
    <property type="evidence" value="ECO:0007669"/>
    <property type="project" value="UniProtKB-UniRule"/>
</dbReference>
<dbReference type="FunFam" id="1.10.1420.10:FF:000005">
    <property type="entry name" value="DNA mismatch repair protein"/>
    <property type="match status" value="1"/>
</dbReference>
<evidence type="ECO:0000256" key="6">
    <source>
        <dbReference type="PIRNR" id="PIRNR037677"/>
    </source>
</evidence>
<name>W8C538_CERCA</name>
<feature type="compositionally biased region" description="Basic and acidic residues" evidence="8">
    <location>
        <begin position="147"/>
        <end position="177"/>
    </location>
</feature>
<evidence type="ECO:0000256" key="2">
    <source>
        <dbReference type="ARBA" id="ARBA00022741"/>
    </source>
</evidence>
<evidence type="ECO:0000259" key="9">
    <source>
        <dbReference type="PROSITE" id="PS00486"/>
    </source>
</evidence>
<dbReference type="SUPFAM" id="SSF55271">
    <property type="entry name" value="DNA repair protein MutS, domain I"/>
    <property type="match status" value="1"/>
</dbReference>
<reference evidence="10" key="1">
    <citation type="submission" date="2013-07" db="EMBL/GenBank/DDBJ databases">
        <authorList>
            <person name="Geib S."/>
        </authorList>
    </citation>
    <scope>NUCLEOTIDE SEQUENCE</scope>
</reference>
<feature type="compositionally biased region" description="Basic and acidic residues" evidence="8">
    <location>
        <begin position="124"/>
        <end position="134"/>
    </location>
</feature>
<keyword evidence="6 7" id="KW-0234">DNA repair</keyword>
<dbReference type="Pfam" id="PF05190">
    <property type="entry name" value="MutS_IV"/>
    <property type="match status" value="1"/>
</dbReference>